<name>A0AAV9UGH2_9PEZI</name>
<dbReference type="AlphaFoldDB" id="A0AAV9UGH2"/>
<protein>
    <submittedName>
        <fullName evidence="2">Uncharacterized protein</fullName>
    </submittedName>
</protein>
<evidence type="ECO:0000256" key="1">
    <source>
        <dbReference type="SAM" id="MobiDB-lite"/>
    </source>
</evidence>
<evidence type="ECO:0000313" key="2">
    <source>
        <dbReference type="EMBL" id="KAK6341555.1"/>
    </source>
</evidence>
<feature type="compositionally biased region" description="Basic and acidic residues" evidence="1">
    <location>
        <begin position="291"/>
        <end position="306"/>
    </location>
</feature>
<dbReference type="EMBL" id="JAVHNQ010000007">
    <property type="protein sequence ID" value="KAK6341555.1"/>
    <property type="molecule type" value="Genomic_DNA"/>
</dbReference>
<evidence type="ECO:0000313" key="3">
    <source>
        <dbReference type="Proteomes" id="UP001375240"/>
    </source>
</evidence>
<accession>A0AAV9UGH2</accession>
<keyword evidence="3" id="KW-1185">Reference proteome</keyword>
<feature type="compositionally biased region" description="Basic and acidic residues" evidence="1">
    <location>
        <begin position="358"/>
        <end position="374"/>
    </location>
</feature>
<feature type="compositionally biased region" description="Basic and acidic residues" evidence="1">
    <location>
        <begin position="195"/>
        <end position="214"/>
    </location>
</feature>
<reference evidence="2 3" key="1">
    <citation type="submission" date="2019-10" db="EMBL/GenBank/DDBJ databases">
        <authorList>
            <person name="Palmer J.M."/>
        </authorList>
    </citation>
    <scope>NUCLEOTIDE SEQUENCE [LARGE SCALE GENOMIC DNA]</scope>
    <source>
        <strain evidence="2 3">TWF696</strain>
    </source>
</reference>
<feature type="region of interest" description="Disordered" evidence="1">
    <location>
        <begin position="192"/>
        <end position="439"/>
    </location>
</feature>
<feature type="compositionally biased region" description="Basic and acidic residues" evidence="1">
    <location>
        <begin position="389"/>
        <end position="424"/>
    </location>
</feature>
<gene>
    <name evidence="2" type="ORF">TWF696_008627</name>
</gene>
<comment type="caution">
    <text evidence="2">The sequence shown here is derived from an EMBL/GenBank/DDBJ whole genome shotgun (WGS) entry which is preliminary data.</text>
</comment>
<feature type="compositionally biased region" description="Acidic residues" evidence="1">
    <location>
        <begin position="238"/>
        <end position="247"/>
    </location>
</feature>
<sequence>MTAKVHHINVCNLSDHPQRFEVHGWNDDKDLVVKPHHTAKIAAADGTSGAIIAIHGGQEGEQAEITKAGYGGNDFIDLSNIVGAGGNMIVQQVGAPGTRKGDPLFMQHCHQAWEKASSDTKEKLKRSVTLKNGKIIRIGPIKDNPDLEDFVRTFADGKTYIGVGAWGGSPGKDSDNKQSSAAQGSKDILVCYNDGDARPHKPAKGDDKNNDKKKNDKKRTKSNEPRAEAKIASNGPVDEVDSDDQSENESVGGGDDEKDDDDGKPAKGPNLKAKKRRSAHDETDDEEDSADGPKDDAKGPDDKSDLSDEADEKNFNNTSPSEDQRQATKAHQGGPPTRDDAEVDKEDEAADKKRRKDQAKDKDKHSEPNYDHPLFKGLCANSPQKRGKPKDSSKGKGDSQNDDEKPDGGKDDTNKPANESDKKTQSAGNGPGVTLVNKSNKPEDYYFYNNLWNGNGTAGANFDHPLKSVHLKPDDKKFVKLPASFKGRVQRGKDIPCTWVEFQLEASDDHGAHGDISLEQGCDGGAKICSTDGSGVSNGFDFDVIREAPEAAIRRKPNGEKAIDTTMGNWLTGPNHAAIYYLNKKVGQKKAYITGGSGVPDVASKNRQLLVEMY</sequence>
<organism evidence="2 3">
    <name type="scientific">Orbilia brochopaga</name>
    <dbReference type="NCBI Taxonomy" id="3140254"/>
    <lineage>
        <taxon>Eukaryota</taxon>
        <taxon>Fungi</taxon>
        <taxon>Dikarya</taxon>
        <taxon>Ascomycota</taxon>
        <taxon>Pezizomycotina</taxon>
        <taxon>Orbiliomycetes</taxon>
        <taxon>Orbiliales</taxon>
        <taxon>Orbiliaceae</taxon>
        <taxon>Orbilia</taxon>
    </lineage>
</organism>
<proteinExistence type="predicted"/>
<dbReference type="Proteomes" id="UP001375240">
    <property type="component" value="Unassembled WGS sequence"/>
</dbReference>